<evidence type="ECO:0000313" key="2">
    <source>
        <dbReference type="Proteomes" id="UP000279259"/>
    </source>
</evidence>
<accession>A0A427YM19</accession>
<dbReference type="AlphaFoldDB" id="A0A427YM19"/>
<keyword evidence="2" id="KW-1185">Reference proteome</keyword>
<gene>
    <name evidence="1" type="ORF">EHS25_008548</name>
</gene>
<evidence type="ECO:0000313" key="1">
    <source>
        <dbReference type="EMBL" id="RSH92133.1"/>
    </source>
</evidence>
<comment type="caution">
    <text evidence="1">The sequence shown here is derived from an EMBL/GenBank/DDBJ whole genome shotgun (WGS) entry which is preliminary data.</text>
</comment>
<dbReference type="OrthoDB" id="10337989at2759"/>
<organism evidence="1 2">
    <name type="scientific">Saitozyma podzolica</name>
    <dbReference type="NCBI Taxonomy" id="1890683"/>
    <lineage>
        <taxon>Eukaryota</taxon>
        <taxon>Fungi</taxon>
        <taxon>Dikarya</taxon>
        <taxon>Basidiomycota</taxon>
        <taxon>Agaricomycotina</taxon>
        <taxon>Tremellomycetes</taxon>
        <taxon>Tremellales</taxon>
        <taxon>Trimorphomycetaceae</taxon>
        <taxon>Saitozyma</taxon>
    </lineage>
</organism>
<name>A0A427YM19_9TREE</name>
<dbReference type="EMBL" id="RSCD01000006">
    <property type="protein sequence ID" value="RSH92133.1"/>
    <property type="molecule type" value="Genomic_DNA"/>
</dbReference>
<reference evidence="1 2" key="1">
    <citation type="submission" date="2018-11" db="EMBL/GenBank/DDBJ databases">
        <title>Genome sequence of Saitozyma podzolica DSM 27192.</title>
        <authorList>
            <person name="Aliyu H."/>
            <person name="Gorte O."/>
            <person name="Ochsenreither K."/>
        </authorList>
    </citation>
    <scope>NUCLEOTIDE SEQUENCE [LARGE SCALE GENOMIC DNA]</scope>
    <source>
        <strain evidence="1 2">DSM 27192</strain>
    </source>
</reference>
<protein>
    <submittedName>
        <fullName evidence="1">Uncharacterized protein</fullName>
    </submittedName>
</protein>
<dbReference type="Proteomes" id="UP000279259">
    <property type="component" value="Unassembled WGS sequence"/>
</dbReference>
<proteinExistence type="predicted"/>
<sequence>MSTGSDAPSRYISIEDASSGGYAIISPDQVRVTQDGDETDVRLAALFQVTNPGENPQYSYRIATSIKDPHGKVSTLLSRLAEFLPSNEALTKRESSIDNSSRLRDTAYYLTAWQEDVYHAAEELANKDSNVTASLGQPARDRTLLDQLTNKSCLESQASSGHEPDLKLTIVAPPLTLRTLGDARTVRIHPCAKINMSGNWPFVLSTMITFDGFRETDSAPELPPQMQVLKGALSSIDDDLRTGHSVQVQGVGTARR</sequence>